<evidence type="ECO:0000313" key="3">
    <source>
        <dbReference type="EMBL" id="OLQ75744.1"/>
    </source>
</evidence>
<dbReference type="Proteomes" id="UP000186905">
    <property type="component" value="Unassembled WGS sequence"/>
</dbReference>
<proteinExistence type="predicted"/>
<name>A0A1Q9GMG7_9GAMM</name>
<dbReference type="Gene3D" id="2.60.40.3440">
    <property type="match status" value="1"/>
</dbReference>
<dbReference type="Pfam" id="PF17963">
    <property type="entry name" value="Big_9"/>
    <property type="match status" value="3"/>
</dbReference>
<keyword evidence="1" id="KW-0732">Signal</keyword>
<evidence type="ECO:0000256" key="1">
    <source>
        <dbReference type="ARBA" id="ARBA00022729"/>
    </source>
</evidence>
<dbReference type="Pfam" id="PF13505">
    <property type="entry name" value="OMP_b-brl"/>
    <property type="match status" value="1"/>
</dbReference>
<dbReference type="NCBIfam" id="TIGR03501">
    <property type="entry name" value="GlyGly_CTERM"/>
    <property type="match status" value="1"/>
</dbReference>
<dbReference type="SUPFAM" id="SSF141072">
    <property type="entry name" value="CalX-like"/>
    <property type="match status" value="1"/>
</dbReference>
<reference evidence="3 4" key="1">
    <citation type="submission" date="2016-09" db="EMBL/GenBank/DDBJ databases">
        <title>Photobacterium proteolyticum sp. nov. a protease producing bacterium isolated from ocean sediments of Laizhou Bay.</title>
        <authorList>
            <person name="Li Y."/>
        </authorList>
    </citation>
    <scope>NUCLEOTIDE SEQUENCE [LARGE SCALE GENOMIC DNA]</scope>
    <source>
        <strain evidence="3 4">13-12</strain>
    </source>
</reference>
<keyword evidence="4" id="KW-1185">Reference proteome</keyword>
<dbReference type="EMBL" id="MJIL01000071">
    <property type="protein sequence ID" value="OLQ75744.1"/>
    <property type="molecule type" value="Genomic_DNA"/>
</dbReference>
<evidence type="ECO:0000259" key="2">
    <source>
        <dbReference type="Pfam" id="PF13505"/>
    </source>
</evidence>
<organism evidence="3 4">
    <name type="scientific">Photobacterium proteolyticum</name>
    <dbReference type="NCBI Taxonomy" id="1903952"/>
    <lineage>
        <taxon>Bacteria</taxon>
        <taxon>Pseudomonadati</taxon>
        <taxon>Pseudomonadota</taxon>
        <taxon>Gammaproteobacteria</taxon>
        <taxon>Vibrionales</taxon>
        <taxon>Vibrionaceae</taxon>
        <taxon>Photobacterium</taxon>
    </lineage>
</organism>
<dbReference type="NCBIfam" id="NF041766">
    <property type="entry name" value="choice_anch_U"/>
    <property type="match status" value="1"/>
</dbReference>
<dbReference type="InterPro" id="IPR027385">
    <property type="entry name" value="Beta-barrel_OMP"/>
</dbReference>
<comment type="caution">
    <text evidence="3">The sequence shown here is derived from an EMBL/GenBank/DDBJ whole genome shotgun (WGS) entry which is preliminary data.</text>
</comment>
<protein>
    <recommendedName>
        <fullName evidence="2">Outer membrane protein beta-barrel domain-containing protein</fullName>
    </recommendedName>
</protein>
<dbReference type="PANTHER" id="PTHR34720">
    <property type="entry name" value="MICROCYSTIN DEPENDENT PROTEIN"/>
    <property type="match status" value="1"/>
</dbReference>
<dbReference type="NCBIfam" id="NF012211">
    <property type="entry name" value="tand_rpt_95"/>
    <property type="match status" value="3"/>
</dbReference>
<evidence type="ECO:0000313" key="4">
    <source>
        <dbReference type="Proteomes" id="UP000186905"/>
    </source>
</evidence>
<sequence length="1019" mass="108432">MATVELTIEAVNDAPVAENDVFEFDKDDENQYSFSVLSNDSDVDNDTLVVTSAFADIGNVSIENSQLVFAAPSGFIGSLELTYLISDGNGETDTATISLTINGLFDELAPMLTLPEDVVINATALYTKIDLGVAKAVDVNGNSLPVSLVDDHLMFPPGITKAYWQATDADGHQSISAQNVQVHPLISIGKDQIVVEGNTVTVNFYLNGTSPTYPVIVPFSVSGDAIEGEDHSLVSGEVAIGKTNTASITFETFDDGIADNGETIVVSLSDTVNISSQSVQTITLSEENIAPEVILSAMQQNESRMLLSQADGEVIVTAAISDQNVTDTHALSWSSTSDELSTFISGEMSNIVSFDAAELSVGVHKLTVVVDDSGTPVASTHAEIYLEVVSTLPTLTDIDTDGDLIPDLQEGFGDQDGDGIADYLDAINDCNIMPETVGTQVTFLVEGESGVCLRKGLAATDVQSGSLLLTQEEAMQAVGEDTEFEIVGGIFDYVVLGLEKPGQEYKLVLPQRQPIPANAIYRKYTDSAGWSNFVEDAENQLFSTLGEPGFCPPPGSKEWQLGLTEGHWCVQLQVVDGGPNDNDSIANGSIVDPGGVGVYLNSNMVPVAEDDVITTIWNEAVTIDVLTNDVDPDGDELRVISASADFGVVEIMADTSLNYVPQTDHVGADTITYVVSDGNSGTVSAQVSITIIGNRIPIANKDSASTDDRTAININVLNNDVDDDGDTLIITSASATYGAAVIINNQVQYTPAVGFDGTDTVTYTISDEQGGEASATININVDAFESTTVVNESKSAGGSMSLLTLLLFPLLILRQRNNIKFVSFIMLALSALSLPAQAEWGVIASLGQAKANVSKAKLNSQLSMLDAQVVTLDDSDRSWRLGVIFQFDNNVFVDISYQDLGSFSVTIDGMTLDQSAFQQAAAEIQPISAGGISTGAGYQYKINEELYLGANIGLLFWENKNTSSGISTLKSEDSGTDVYYGIELGYQITSDLDVGLNYTLFNIDAHDIGNLTITTRYMF</sequence>
<dbReference type="Gene3D" id="2.40.160.20">
    <property type="match status" value="1"/>
</dbReference>
<dbReference type="AlphaFoldDB" id="A0A1Q9GMG7"/>
<dbReference type="STRING" id="1903952.BIT28_13550"/>
<accession>A0A1Q9GMG7</accession>
<dbReference type="InterPro" id="IPR053784">
    <property type="entry name" value="Choice_anch_U_dom"/>
</dbReference>
<dbReference type="PANTHER" id="PTHR34720:SF9">
    <property type="entry name" value="BLR4714 PROTEIN"/>
    <property type="match status" value="1"/>
</dbReference>
<dbReference type="InterPro" id="IPR038081">
    <property type="entry name" value="CalX-like_sf"/>
</dbReference>
<feature type="domain" description="Outer membrane protein beta-barrel" evidence="2">
    <location>
        <begin position="824"/>
        <end position="1019"/>
    </location>
</feature>
<dbReference type="InterPro" id="IPR020008">
    <property type="entry name" value="GlyGly_CTERM"/>
</dbReference>
<dbReference type="Gene3D" id="2.60.40.2810">
    <property type="match status" value="2"/>
</dbReference>
<gene>
    <name evidence="3" type="ORF">BIT28_13550</name>
</gene>
<dbReference type="SUPFAM" id="SSF56925">
    <property type="entry name" value="OMPA-like"/>
    <property type="match status" value="1"/>
</dbReference>
<dbReference type="InterPro" id="IPR011250">
    <property type="entry name" value="OMP/PagP_B-barrel"/>
</dbReference>
<dbReference type="Gene3D" id="2.60.40.2030">
    <property type="match status" value="1"/>
</dbReference>